<feature type="compositionally biased region" description="Polar residues" evidence="6">
    <location>
        <begin position="1155"/>
        <end position="1164"/>
    </location>
</feature>
<feature type="coiled-coil region" evidence="5">
    <location>
        <begin position="1220"/>
        <end position="1261"/>
    </location>
</feature>
<reference evidence="9" key="1">
    <citation type="submission" date="2022-11" db="UniProtKB">
        <authorList>
            <consortium name="WormBaseParasite"/>
        </authorList>
    </citation>
    <scope>IDENTIFICATION</scope>
</reference>
<feature type="zinc finger region" description="C3H1-type" evidence="4">
    <location>
        <begin position="911"/>
        <end position="934"/>
    </location>
</feature>
<name>A0A915MVJ8_MELJA</name>
<feature type="region of interest" description="Disordered" evidence="6">
    <location>
        <begin position="709"/>
        <end position="731"/>
    </location>
</feature>
<feature type="compositionally biased region" description="Basic and acidic residues" evidence="6">
    <location>
        <begin position="973"/>
        <end position="989"/>
    </location>
</feature>
<organism evidence="8 9">
    <name type="scientific">Meloidogyne javanica</name>
    <name type="common">Root-knot nematode worm</name>
    <dbReference type="NCBI Taxonomy" id="6303"/>
    <lineage>
        <taxon>Eukaryota</taxon>
        <taxon>Metazoa</taxon>
        <taxon>Ecdysozoa</taxon>
        <taxon>Nematoda</taxon>
        <taxon>Chromadorea</taxon>
        <taxon>Rhabditida</taxon>
        <taxon>Tylenchina</taxon>
        <taxon>Tylenchomorpha</taxon>
        <taxon>Tylenchoidea</taxon>
        <taxon>Meloidogynidae</taxon>
        <taxon>Meloidogyninae</taxon>
        <taxon>Meloidogyne</taxon>
        <taxon>Meloidogyne incognita group</taxon>
    </lineage>
</organism>
<feature type="compositionally biased region" description="Basic residues" evidence="6">
    <location>
        <begin position="1115"/>
        <end position="1138"/>
    </location>
</feature>
<evidence type="ECO:0000256" key="6">
    <source>
        <dbReference type="SAM" id="MobiDB-lite"/>
    </source>
</evidence>
<dbReference type="Gene3D" id="4.10.1000.10">
    <property type="entry name" value="Zinc finger, CCCH-type"/>
    <property type="match status" value="1"/>
</dbReference>
<feature type="compositionally biased region" description="Low complexity" evidence="6">
    <location>
        <begin position="858"/>
        <end position="878"/>
    </location>
</feature>
<feature type="compositionally biased region" description="Basic residues" evidence="6">
    <location>
        <begin position="1027"/>
        <end position="1041"/>
    </location>
</feature>
<evidence type="ECO:0000256" key="5">
    <source>
        <dbReference type="SAM" id="Coils"/>
    </source>
</evidence>
<evidence type="ECO:0000313" key="8">
    <source>
        <dbReference type="Proteomes" id="UP000887561"/>
    </source>
</evidence>
<evidence type="ECO:0000256" key="3">
    <source>
        <dbReference type="ARBA" id="ARBA00022833"/>
    </source>
</evidence>
<feature type="compositionally biased region" description="Basic and acidic residues" evidence="6">
    <location>
        <begin position="236"/>
        <end position="251"/>
    </location>
</feature>
<sequence length="1292" mass="143522">MVTKWKQTIRDGNKEKQLKLQQQQHQETKVKAQKPSGVGVAAVSGKNVKRASTESDVGDGPSTSQTSGQLKPRTGSISSAATSHQQQIGSRSNSFNVQNTTTGLNKTGESFVSALPKPERPKTIAKAKAKISRPRLTGLEGDESATTVNKSVERSIGTNKTKTSTTVVSSKTASTSTTASANETPLARIMAATAKFHAEQQPKRKSVEVVFSDNFMDSLSAADVAKPKKAKIVRKKLSEQKDDSAKSDVRDSFAPVDENENNSEGFLTKKRVRFFDEIGRDLVDVRFFEVEEGERINVSKMGGMDKEAIKHLDSQREKQFLLDARRHGFGSTTPTAGGGYSSVIMDPSLMPPGHGRMFVDQTRPGGTSNSFKVPETRYPWRFMSVECQTIINIEPGCRSESKGIEYERQRTILPALVLPTALPVSDIDANELKQQREEGMMQMPKIIPLELVTEGPQKLTIEENNEEEESEIKLEALKIDLSPKKKLGMEGRREEMLVDETESILEDYEVYENEALRSPSPERPPVCQIPSSDEDSRDDIKEIKDSIKENDQLDSQDNDGGIASPEPEQLNESFTDSGSSSIKEIPTEQLPSSRDLDDEDEKEDLDIRDQQQKLQQPPKSSTIPLSTSTSLLSTPTLSSSNLQAFKKIPNLNSLLQKISTYVGVENMTGTSSTTLTSSITSSAIEPKGTNDSTLGGSIAEASKVLASDKVQGDASEKQLQRTKTSIPPPPAPLYPSHHLAIGHPLPGSTFQSTFLPARMTMPATAIPPFQQINNTIFPPSDFSVPPPPIPGVRYGFNSGQRMPGDAIQQKNSTQTNVQSTIEKQDEKSPETAEGQRRQISPGPPGLDEGGSPPPSLEQQQQKSPSSVQIPQSIQQPFSSVSPSIMINKQQQQPNLPSRQISLEEAKEIAGVCQFYKRTGTCNFGERCKFAHDDEHLTFGVQMAMRGVSMPNRGGFRGSRGGGNSVGRAGGARDSPKVDTEGGSARFEKRTSRRAAGSDSNGRRLDYDISPVRGGGSEDTSVKGNRDRRYRHTSPQRRREHSRSRSRDRYSRRRRSRSRNGRRRAKSSSSSSSSRSASSVSRSSTPQKDRDRKRSRSRTPTRRRRDYSRQRYRRDYYRRRSPPRHRSSSSSSNRRRRRSSSSSPSASQEKKRNNKVKNSCDTDSGSPVLVLSDETVRGSLQDKNSLETLKQFENKDLELVEYGYFLDKLKEDIEVNKSKHLENAKDELNKYKNLIRNVKKMWEEVNKKLENVKIEAAELLNKKGVKVSNKEKFTLLKLIFEYVTARNENIKKV</sequence>
<feature type="region of interest" description="Disordered" evidence="6">
    <location>
        <begin position="949"/>
        <end position="1167"/>
    </location>
</feature>
<keyword evidence="3 4" id="KW-0862">Zinc</keyword>
<dbReference type="GO" id="GO:0008270">
    <property type="term" value="F:zinc ion binding"/>
    <property type="evidence" value="ECO:0007669"/>
    <property type="project" value="UniProtKB-KW"/>
</dbReference>
<feature type="compositionally biased region" description="Gly residues" evidence="6">
    <location>
        <begin position="954"/>
        <end position="969"/>
    </location>
</feature>
<feature type="compositionally biased region" description="Polar residues" evidence="6">
    <location>
        <begin position="570"/>
        <end position="582"/>
    </location>
</feature>
<feature type="compositionally biased region" description="Basic and acidic residues" evidence="6">
    <location>
        <begin position="710"/>
        <end position="719"/>
    </location>
</feature>
<evidence type="ECO:0000256" key="2">
    <source>
        <dbReference type="ARBA" id="ARBA00022771"/>
    </source>
</evidence>
<dbReference type="SMART" id="SM00356">
    <property type="entry name" value="ZnF_C3H1"/>
    <property type="match status" value="1"/>
</dbReference>
<evidence type="ECO:0000256" key="1">
    <source>
        <dbReference type="ARBA" id="ARBA00022723"/>
    </source>
</evidence>
<feature type="compositionally biased region" description="Polar residues" evidence="6">
    <location>
        <begin position="808"/>
        <end position="821"/>
    </location>
</feature>
<dbReference type="PROSITE" id="PS50103">
    <property type="entry name" value="ZF_C3H1"/>
    <property type="match status" value="1"/>
</dbReference>
<feature type="compositionally biased region" description="Basic and acidic residues" evidence="6">
    <location>
        <begin position="538"/>
        <end position="551"/>
    </location>
</feature>
<dbReference type="Pfam" id="PF00642">
    <property type="entry name" value="zf-CCCH"/>
    <property type="match status" value="1"/>
</dbReference>
<feature type="region of interest" description="Disordered" evidence="6">
    <location>
        <begin position="515"/>
        <end position="636"/>
    </location>
</feature>
<keyword evidence="5" id="KW-0175">Coiled coil</keyword>
<dbReference type="InterPro" id="IPR036855">
    <property type="entry name" value="Znf_CCCH_sf"/>
</dbReference>
<feature type="region of interest" description="Disordered" evidence="6">
    <location>
        <begin position="1"/>
        <end position="148"/>
    </location>
</feature>
<feature type="compositionally biased region" description="Low complexity" evidence="6">
    <location>
        <begin position="1066"/>
        <end position="1083"/>
    </location>
</feature>
<keyword evidence="2 4" id="KW-0863">Zinc-finger</keyword>
<keyword evidence="8" id="KW-1185">Reference proteome</keyword>
<feature type="compositionally biased region" description="Basic and acidic residues" evidence="6">
    <location>
        <begin position="8"/>
        <end position="18"/>
    </location>
</feature>
<evidence type="ECO:0000259" key="7">
    <source>
        <dbReference type="PROSITE" id="PS50103"/>
    </source>
</evidence>
<accession>A0A915MVJ8</accession>
<dbReference type="SUPFAM" id="SSF90229">
    <property type="entry name" value="CCCH zinc finger"/>
    <property type="match status" value="1"/>
</dbReference>
<feature type="region of interest" description="Disordered" evidence="6">
    <location>
        <begin position="777"/>
        <end position="878"/>
    </location>
</feature>
<feature type="compositionally biased region" description="Basic residues" evidence="6">
    <location>
        <begin position="1092"/>
        <end position="1105"/>
    </location>
</feature>
<feature type="region of interest" description="Disordered" evidence="6">
    <location>
        <begin position="235"/>
        <end position="260"/>
    </location>
</feature>
<feature type="domain" description="C3H1-type" evidence="7">
    <location>
        <begin position="911"/>
        <end position="934"/>
    </location>
</feature>
<protein>
    <submittedName>
        <fullName evidence="9">C3H1-type domain-containing protein</fullName>
    </submittedName>
</protein>
<feature type="compositionally biased region" description="Basic residues" evidence="6">
    <location>
        <begin position="123"/>
        <end position="133"/>
    </location>
</feature>
<dbReference type="Proteomes" id="UP000887561">
    <property type="component" value="Unplaced"/>
</dbReference>
<feature type="compositionally biased region" description="Basic residues" evidence="6">
    <location>
        <begin position="1049"/>
        <end position="1065"/>
    </location>
</feature>
<feature type="compositionally biased region" description="Polar residues" evidence="6">
    <location>
        <begin position="61"/>
        <end position="110"/>
    </location>
</feature>
<feature type="compositionally biased region" description="Low complexity" evidence="6">
    <location>
        <begin position="612"/>
        <end position="636"/>
    </location>
</feature>
<evidence type="ECO:0000256" key="4">
    <source>
        <dbReference type="PROSITE-ProRule" id="PRU00723"/>
    </source>
</evidence>
<evidence type="ECO:0000313" key="9">
    <source>
        <dbReference type="WBParaSite" id="scaffold501_cov313.g1199"/>
    </source>
</evidence>
<dbReference type="WBParaSite" id="scaffold501_cov313.g1199">
    <property type="protein sequence ID" value="scaffold501_cov313.g1199"/>
    <property type="gene ID" value="scaffold501_cov313.g1199"/>
</dbReference>
<dbReference type="InterPro" id="IPR000571">
    <property type="entry name" value="Znf_CCCH"/>
</dbReference>
<proteinExistence type="predicted"/>
<keyword evidence="1 4" id="KW-0479">Metal-binding</keyword>
<feature type="compositionally biased region" description="Basic and acidic residues" evidence="6">
    <location>
        <begin position="822"/>
        <end position="836"/>
    </location>
</feature>